<name>A0A412FJZ8_9FIRM</name>
<dbReference type="AlphaFoldDB" id="A0A412FJZ8"/>
<evidence type="ECO:0000313" key="3">
    <source>
        <dbReference type="Proteomes" id="UP000284178"/>
    </source>
</evidence>
<dbReference type="GeneID" id="83016879"/>
<dbReference type="Proteomes" id="UP000284178">
    <property type="component" value="Unassembled WGS sequence"/>
</dbReference>
<proteinExistence type="predicted"/>
<keyword evidence="1" id="KW-0812">Transmembrane</keyword>
<protein>
    <submittedName>
        <fullName evidence="2">Uncharacterized protein</fullName>
    </submittedName>
</protein>
<gene>
    <name evidence="2" type="ORF">DWY25_15895</name>
</gene>
<feature type="transmembrane region" description="Helical" evidence="1">
    <location>
        <begin position="128"/>
        <end position="148"/>
    </location>
</feature>
<keyword evidence="1" id="KW-1133">Transmembrane helix</keyword>
<keyword evidence="3" id="KW-1185">Reference proteome</keyword>
<feature type="transmembrane region" description="Helical" evidence="1">
    <location>
        <begin position="103"/>
        <end position="121"/>
    </location>
</feature>
<sequence length="149" mass="16904">MDTLKTIGKRMKPIFVFVLLEALLAGILIGCQTQGLDLDGDLRLILNYCFILFVALFLCLDRFDMETDPKKWRRGILAFIAVLVFGLLYDLRWVDHWNSVRNLLSTVGTVSTLILLLIRFIRKRKLSVVTGSIVLMASEGITALLLTFL</sequence>
<accession>A0A412FJZ8</accession>
<feature type="transmembrane region" description="Helical" evidence="1">
    <location>
        <begin position="72"/>
        <end position="91"/>
    </location>
</feature>
<evidence type="ECO:0000256" key="1">
    <source>
        <dbReference type="SAM" id="Phobius"/>
    </source>
</evidence>
<keyword evidence="1" id="KW-0472">Membrane</keyword>
<feature type="transmembrane region" description="Helical" evidence="1">
    <location>
        <begin position="42"/>
        <end position="60"/>
    </location>
</feature>
<dbReference type="RefSeq" id="WP_117896049.1">
    <property type="nucleotide sequence ID" value="NZ_CABJCV010000027.1"/>
</dbReference>
<comment type="caution">
    <text evidence="2">The sequence shown here is derived from an EMBL/GenBank/DDBJ whole genome shotgun (WGS) entry which is preliminary data.</text>
</comment>
<dbReference type="EMBL" id="QRUP01000027">
    <property type="protein sequence ID" value="RGR68477.1"/>
    <property type="molecule type" value="Genomic_DNA"/>
</dbReference>
<organism evidence="2 3">
    <name type="scientific">Holdemania filiformis</name>
    <dbReference type="NCBI Taxonomy" id="61171"/>
    <lineage>
        <taxon>Bacteria</taxon>
        <taxon>Bacillati</taxon>
        <taxon>Bacillota</taxon>
        <taxon>Erysipelotrichia</taxon>
        <taxon>Erysipelotrichales</taxon>
        <taxon>Erysipelotrichaceae</taxon>
        <taxon>Holdemania</taxon>
    </lineage>
</organism>
<evidence type="ECO:0000313" key="2">
    <source>
        <dbReference type="EMBL" id="RGR68477.1"/>
    </source>
</evidence>
<reference evidence="2 3" key="1">
    <citation type="submission" date="2018-08" db="EMBL/GenBank/DDBJ databases">
        <title>A genome reference for cultivated species of the human gut microbiota.</title>
        <authorList>
            <person name="Zou Y."/>
            <person name="Xue W."/>
            <person name="Luo G."/>
        </authorList>
    </citation>
    <scope>NUCLEOTIDE SEQUENCE [LARGE SCALE GENOMIC DNA]</scope>
    <source>
        <strain evidence="2 3">AF24-29</strain>
    </source>
</reference>
<feature type="transmembrane region" description="Helical" evidence="1">
    <location>
        <begin position="12"/>
        <end position="30"/>
    </location>
</feature>